<protein>
    <submittedName>
        <fullName evidence="1">Predicted glycosyltransferase</fullName>
    </submittedName>
</protein>
<accession>A1ST15</accession>
<proteinExistence type="predicted"/>
<dbReference type="AlphaFoldDB" id="A1ST15"/>
<evidence type="ECO:0000313" key="1">
    <source>
        <dbReference type="EMBL" id="ABM02630.1"/>
    </source>
</evidence>
<dbReference type="KEGG" id="pin:Ping_0785"/>
<dbReference type="Gene3D" id="3.90.550.10">
    <property type="entry name" value="Spore Coat Polysaccharide Biosynthesis Protein SpsA, Chain A"/>
    <property type="match status" value="1"/>
</dbReference>
<keyword evidence="2" id="KW-1185">Reference proteome</keyword>
<dbReference type="GO" id="GO:0016740">
    <property type="term" value="F:transferase activity"/>
    <property type="evidence" value="ECO:0007669"/>
    <property type="project" value="UniProtKB-KW"/>
</dbReference>
<dbReference type="RefSeq" id="WP_011769193.1">
    <property type="nucleotide sequence ID" value="NC_008709.1"/>
</dbReference>
<organism evidence="1 2">
    <name type="scientific">Psychromonas ingrahamii (strain DSM 17664 / CCUG 51855 / 37)</name>
    <dbReference type="NCBI Taxonomy" id="357804"/>
    <lineage>
        <taxon>Bacteria</taxon>
        <taxon>Pseudomonadati</taxon>
        <taxon>Pseudomonadota</taxon>
        <taxon>Gammaproteobacteria</taxon>
        <taxon>Alteromonadales</taxon>
        <taxon>Psychromonadaceae</taxon>
        <taxon>Psychromonas</taxon>
    </lineage>
</organism>
<dbReference type="Proteomes" id="UP000000639">
    <property type="component" value="Chromosome"/>
</dbReference>
<evidence type="ECO:0000313" key="2">
    <source>
        <dbReference type="Proteomes" id="UP000000639"/>
    </source>
</evidence>
<gene>
    <name evidence="1" type="ordered locus">Ping_0785</name>
</gene>
<keyword evidence="1" id="KW-0808">Transferase</keyword>
<dbReference type="eggNOG" id="COG1216">
    <property type="taxonomic scope" value="Bacteria"/>
</dbReference>
<dbReference type="STRING" id="357804.Ping_0785"/>
<dbReference type="OrthoDB" id="9802649at2"/>
<dbReference type="EMBL" id="CP000510">
    <property type="protein sequence ID" value="ABM02630.1"/>
    <property type="molecule type" value="Genomic_DNA"/>
</dbReference>
<name>A1ST15_PSYIN</name>
<sequence>MKVIFCIAALYHSKELVETLDSLNKCSQPWKAVVKLKVKPELELKVDNVEFIYGVDNGIYNAFNSIVDHIIDLDVYTFFLGEGDCLENDLSFLSNADLKDIPLIYGRAMIYTPTGVFSRLSKNGILCNGFYSGRPYVPCHQSILVHSSVYRDVGLFNESFHVSADADFMIRCFLNKINSKIVIENIASMASHGASSNPINFKSQTLDNLKLYLKYNKSFNNRYAFKFIIFTLRRFLSMAYYRVMP</sequence>
<dbReference type="SUPFAM" id="SSF53448">
    <property type="entry name" value="Nucleotide-diphospho-sugar transferases"/>
    <property type="match status" value="1"/>
</dbReference>
<dbReference type="HOGENOM" id="CLU_1132881_0_0_6"/>
<reference evidence="1 2" key="1">
    <citation type="submission" date="2007-01" db="EMBL/GenBank/DDBJ databases">
        <title>Complete sequence of Psychromonas ingrahamii 37.</title>
        <authorList>
            <consortium name="US DOE Joint Genome Institute"/>
            <person name="Copeland A."/>
            <person name="Lucas S."/>
            <person name="Lapidus A."/>
            <person name="Barry K."/>
            <person name="Detter J.C."/>
            <person name="Glavina del Rio T."/>
            <person name="Hammon N."/>
            <person name="Israni S."/>
            <person name="Dalin E."/>
            <person name="Tice H."/>
            <person name="Pitluck S."/>
            <person name="Thompson L.S."/>
            <person name="Brettin T."/>
            <person name="Bruce D."/>
            <person name="Han C."/>
            <person name="Tapia R."/>
            <person name="Schmutz J."/>
            <person name="Larimer F."/>
            <person name="Land M."/>
            <person name="Hauser L."/>
            <person name="Kyrpides N."/>
            <person name="Ivanova N."/>
            <person name="Staley J."/>
            <person name="Richardson P."/>
        </authorList>
    </citation>
    <scope>NUCLEOTIDE SEQUENCE [LARGE SCALE GENOMIC DNA]</scope>
    <source>
        <strain evidence="1 2">37</strain>
    </source>
</reference>
<dbReference type="InterPro" id="IPR029044">
    <property type="entry name" value="Nucleotide-diphossugar_trans"/>
</dbReference>